<dbReference type="PANTHER" id="PTHR43280:SF29">
    <property type="entry name" value="ARAC-FAMILY TRANSCRIPTIONAL REGULATOR"/>
    <property type="match status" value="1"/>
</dbReference>
<evidence type="ECO:0000256" key="1">
    <source>
        <dbReference type="ARBA" id="ARBA00023015"/>
    </source>
</evidence>
<dbReference type="PROSITE" id="PS01124">
    <property type="entry name" value="HTH_ARAC_FAMILY_2"/>
    <property type="match status" value="1"/>
</dbReference>
<evidence type="ECO:0000313" key="6">
    <source>
        <dbReference type="Proteomes" id="UP000004095"/>
    </source>
</evidence>
<protein>
    <submittedName>
        <fullName evidence="5">Adenylate cyclase Cya3, putative</fullName>
    </submittedName>
</protein>
<dbReference type="Gene3D" id="1.25.40.10">
    <property type="entry name" value="Tetratricopeptide repeat domain"/>
    <property type="match status" value="2"/>
</dbReference>
<dbReference type="GO" id="GO:0003700">
    <property type="term" value="F:DNA-binding transcription factor activity"/>
    <property type="evidence" value="ECO:0007669"/>
    <property type="project" value="InterPro"/>
</dbReference>
<dbReference type="EMBL" id="AAWS01000007">
    <property type="protein sequence ID" value="EAY30419.1"/>
    <property type="molecule type" value="Genomic_DNA"/>
</dbReference>
<dbReference type="Gene3D" id="3.40.50.10070">
    <property type="entry name" value="TolB, N-terminal domain"/>
    <property type="match status" value="1"/>
</dbReference>
<evidence type="ECO:0000259" key="4">
    <source>
        <dbReference type="PROSITE" id="PS01124"/>
    </source>
</evidence>
<dbReference type="SUPFAM" id="SSF48452">
    <property type="entry name" value="TPR-like"/>
    <property type="match status" value="1"/>
</dbReference>
<dbReference type="eggNOG" id="COG2207">
    <property type="taxonomic scope" value="Bacteria"/>
</dbReference>
<accession>A1ZHF0</accession>
<dbReference type="RefSeq" id="WP_002695445.1">
    <property type="nucleotide sequence ID" value="NZ_AAWS01000007.1"/>
</dbReference>
<dbReference type="InterPro" id="IPR019734">
    <property type="entry name" value="TPR_rpt"/>
</dbReference>
<dbReference type="Proteomes" id="UP000004095">
    <property type="component" value="Unassembled WGS sequence"/>
</dbReference>
<keyword evidence="6" id="KW-1185">Reference proteome</keyword>
<comment type="caution">
    <text evidence="5">The sequence shown here is derived from an EMBL/GenBank/DDBJ whole genome shotgun (WGS) entry which is preliminary data.</text>
</comment>
<dbReference type="InterPro" id="IPR011990">
    <property type="entry name" value="TPR-like_helical_dom_sf"/>
</dbReference>
<evidence type="ECO:0000313" key="5">
    <source>
        <dbReference type="EMBL" id="EAY30419.1"/>
    </source>
</evidence>
<dbReference type="InterPro" id="IPR018060">
    <property type="entry name" value="HTH_AraC"/>
</dbReference>
<dbReference type="Pfam" id="PF12833">
    <property type="entry name" value="HTH_18"/>
    <property type="match status" value="1"/>
</dbReference>
<keyword evidence="3" id="KW-0804">Transcription</keyword>
<dbReference type="eggNOG" id="COG0457">
    <property type="taxonomic scope" value="Bacteria"/>
</dbReference>
<dbReference type="SUPFAM" id="SSF46689">
    <property type="entry name" value="Homeodomain-like"/>
    <property type="match status" value="1"/>
</dbReference>
<dbReference type="InterPro" id="IPR009057">
    <property type="entry name" value="Homeodomain-like_sf"/>
</dbReference>
<keyword evidence="2" id="KW-0238">DNA-binding</keyword>
<dbReference type="OrthoDB" id="9779074at2"/>
<dbReference type="GO" id="GO:0043565">
    <property type="term" value="F:sequence-specific DNA binding"/>
    <property type="evidence" value="ECO:0007669"/>
    <property type="project" value="InterPro"/>
</dbReference>
<dbReference type="AlphaFoldDB" id="A1ZHF0"/>
<gene>
    <name evidence="5" type="ORF">M23134_08248</name>
</gene>
<proteinExistence type="predicted"/>
<reference evidence="5 6" key="1">
    <citation type="submission" date="2007-01" db="EMBL/GenBank/DDBJ databases">
        <authorList>
            <person name="Haygood M."/>
            <person name="Podell S."/>
            <person name="Anderson C."/>
            <person name="Hopkinson B."/>
            <person name="Roe K."/>
            <person name="Barbeau K."/>
            <person name="Gaasterland T."/>
            <person name="Ferriera S."/>
            <person name="Johnson J."/>
            <person name="Kravitz S."/>
            <person name="Beeson K."/>
            <person name="Sutton G."/>
            <person name="Rogers Y.-H."/>
            <person name="Friedman R."/>
            <person name="Frazier M."/>
            <person name="Venter J.C."/>
        </authorList>
    </citation>
    <scope>NUCLEOTIDE SEQUENCE [LARGE SCALE GENOMIC DNA]</scope>
    <source>
        <strain evidence="5 6">ATCC 23134</strain>
    </source>
</reference>
<name>A1ZHF0_MICM2</name>
<sequence length="594" mass="67948">MPKPKSIVVLPFANLSTSNENEFFSDGITEEIINALTRIPGLRVTSRTSSFYFKNKHLPVTNIGQQLNVALLLEGSVRLAGDQMRITAQLIDAAEDVHLWSETWDRKVDHIFDIQDEVSLLVADKAREFLGHFDIQAQLINPQTQSYQAYEWYLKGRFYFRKWNPEDAQKSVTCFEQALKLDPHHAESLLGLADALGFLATTGAMEHATAWQRAEVCINQALVINHQLPEAHYQRSNLLFFTQGNYSMAVQAAVQAHKLNPNYAEANQHLTFLYLIAGNNIEAKAHLDQLLMFDPLSQETRFFHAFFLYQQHHFAQSLDILNQSLQTNQLNVPAHTLKCYCLLKLGRADEVKGYFDELPPGIMVEGDKLGVEALRYAFRQDTTNTYRVLKALEERAKLPAGFRENSFLLFVYAVLHQTDKAFAWVSAELEKKSPFLLMHYSDVMVDDLKTDPRYEVFRKKIYAVKTGNNADKPPKKPLIAEAEVEEYAQKLRMYLINEKPYLDNNLSLKLLAKALGMHANQLSWLINEKMGENFNQLINSYRVQQFKQLAQNPANAHLSIIGLAFESGFNSKTVFNTYFKKETGLTPKQWIKAL</sequence>
<dbReference type="eggNOG" id="COG5616">
    <property type="taxonomic scope" value="Bacteria"/>
</dbReference>
<organism evidence="5 6">
    <name type="scientific">Microscilla marina ATCC 23134</name>
    <dbReference type="NCBI Taxonomy" id="313606"/>
    <lineage>
        <taxon>Bacteria</taxon>
        <taxon>Pseudomonadati</taxon>
        <taxon>Bacteroidota</taxon>
        <taxon>Cytophagia</taxon>
        <taxon>Cytophagales</taxon>
        <taxon>Microscillaceae</taxon>
        <taxon>Microscilla</taxon>
    </lineage>
</organism>
<keyword evidence="1" id="KW-0805">Transcription regulation</keyword>
<dbReference type="SMART" id="SM00028">
    <property type="entry name" value="TPR"/>
    <property type="match status" value="3"/>
</dbReference>
<evidence type="ECO:0000256" key="2">
    <source>
        <dbReference type="ARBA" id="ARBA00023125"/>
    </source>
</evidence>
<feature type="domain" description="HTH araC/xylS-type" evidence="4">
    <location>
        <begin position="489"/>
        <end position="593"/>
    </location>
</feature>
<dbReference type="PANTHER" id="PTHR43280">
    <property type="entry name" value="ARAC-FAMILY TRANSCRIPTIONAL REGULATOR"/>
    <property type="match status" value="1"/>
</dbReference>
<evidence type="ECO:0000256" key="3">
    <source>
        <dbReference type="ARBA" id="ARBA00023163"/>
    </source>
</evidence>
<dbReference type="SMART" id="SM00342">
    <property type="entry name" value="HTH_ARAC"/>
    <property type="match status" value="1"/>
</dbReference>
<dbReference type="Gene3D" id="1.10.10.60">
    <property type="entry name" value="Homeodomain-like"/>
    <property type="match status" value="2"/>
</dbReference>